<dbReference type="RefSeq" id="WP_130020038.1">
    <property type="nucleotide sequence ID" value="NZ_SEWF01000006.1"/>
</dbReference>
<dbReference type="EMBL" id="SEWF01000006">
    <property type="protein sequence ID" value="RYU96704.1"/>
    <property type="molecule type" value="Genomic_DNA"/>
</dbReference>
<evidence type="ECO:0000256" key="1">
    <source>
        <dbReference type="ARBA" id="ARBA00004167"/>
    </source>
</evidence>
<dbReference type="Proteomes" id="UP000293162">
    <property type="component" value="Unassembled WGS sequence"/>
</dbReference>
<evidence type="ECO:0000256" key="5">
    <source>
        <dbReference type="SAM" id="Phobius"/>
    </source>
</evidence>
<keyword evidence="2 5" id="KW-0812">Transmembrane</keyword>
<reference evidence="7 8" key="1">
    <citation type="submission" date="2019-02" db="EMBL/GenBank/DDBJ databases">
        <title>Bacterial novel species Emticicia sp. 17J42-9 isolated from soil.</title>
        <authorList>
            <person name="Jung H.-Y."/>
        </authorList>
    </citation>
    <scope>NUCLEOTIDE SEQUENCE [LARGE SCALE GENOMIC DNA]</scope>
    <source>
        <strain evidence="7 8">17J42-9</strain>
    </source>
</reference>
<evidence type="ECO:0000256" key="4">
    <source>
        <dbReference type="ARBA" id="ARBA00023136"/>
    </source>
</evidence>
<keyword evidence="3 5" id="KW-1133">Transmembrane helix</keyword>
<keyword evidence="4 5" id="KW-0472">Membrane</keyword>
<comment type="caution">
    <text evidence="7">The sequence shown here is derived from an EMBL/GenBank/DDBJ whole genome shotgun (WGS) entry which is preliminary data.</text>
</comment>
<evidence type="ECO:0000313" key="7">
    <source>
        <dbReference type="EMBL" id="RYU96704.1"/>
    </source>
</evidence>
<dbReference type="InterPro" id="IPR007452">
    <property type="entry name" value="TamB_C"/>
</dbReference>
<organism evidence="7 8">
    <name type="scientific">Emticicia agri</name>
    <dbReference type="NCBI Taxonomy" id="2492393"/>
    <lineage>
        <taxon>Bacteria</taxon>
        <taxon>Pseudomonadati</taxon>
        <taxon>Bacteroidota</taxon>
        <taxon>Cytophagia</taxon>
        <taxon>Cytophagales</taxon>
        <taxon>Leadbetterellaceae</taxon>
        <taxon>Emticicia</taxon>
    </lineage>
</organism>
<sequence length="1653" mass="181149">MKRLARIFLWFIVGLLALVGLVIVFVQSPTGQDYLTKQAVTFLRKKLGTPVSVQKVRFRIPDWVTLEGVYVPDLKKDTLLAGKRLHVDLDMLGLLSNNVKLNQIELEGIRVNINRTLPDTVFNFNYILDAFMSKEPVDTTSSSDPFDISLKRVKLNNVKITYNDAIIGTDADMYVKDLSTEFKEFNIAKSQYHFANVNANGGSAKLRLYKSVKPSPVAPPTKVNPEVAAADTLDLNVGTVTLANFNWLMESEEDGLKNGVKIGKLELEGDKIYVNGQKVIFKKVALENTEAFVEMANKPQPTPAKKPAENSTDTGPGWAAIISNIEVNKVRLRYDDKYAPRQLKGLDYGHLDVNNLSLLLKNFVYSSTNISGQLAKSTFTEQSGLNLQSLTTNFTYGNKEIGLRNLFLKTPQTVIRDEVVMQYDTIADLSNNLGSVRVKMNIRQSQVAMKDVLLLVPDLAKNPTFRENQNDIIKADGIITGRVNNLAIPKLSITGFGATRVIAKGNITGLPDANKLGFNLDIDEVSTTKKDIIKLAGPGTIPESIEIPEKITVKGKLKGKANDLQVDASLNSDFGIAVFTGKLQNFVAGKNQAYDGKLTLEDFDAGKLIKQPENVGKLTLEVNAKGTGIDPKTMNASIDGTAKKAVLKGYEYNNLILKGDIHNQIANINANLDDPNADFKLVAKADLSQPYPAVEGNVSINNVDLKKLNLYAEDLKIKGDIKVDLTSTDPKNPIGTVSINQAVIETAGKVIPLDTTNLVIQNSPEGHNIVLKSPIATAEVEGNFDYTRLLDMVMTEVNKYFKIPDVPYTPVTEAYDISVKAKVNQHPIIQSFVPELTRLATVTLIAEIDNKKDTTLQATVLVPLVEYDSSVVRNANLKLYAIGDKATYNAGISEVNVSDFSIKRTSLNGEITNNTLTANVALKDSLNKDRFAFNTRVQSVEDKYRINLSNGGTLIDYKEWRSDSTGYIEYGKQGLLVKQFLLEQNGQKLLVNSTTNEPNSPITVEVDSLDIKPFVTIATMDSTLAGGKLNGDFKLANYMTASPAFTGDLVINNFTLTQIPIGNVAVNANNETADRIATKASITSDKNDIQLTGNYILKPKGTLDFDVDIKKLGAETVQAFSFGQLKNAKGNLSGGLTLKGEPTKPLINGSLKFDDVSLSLTQLGSKYIFNNQTLTFVNSDIKFNNFVVADTLGQKLTVTGNLNIQNIPDFSYKLDVDARNFMVLNGSRKDNDFFYGKGFIDADLNVTGVGATPSIDGSVHLKEGSDITVILPDDSIGETETDGIVEFINVKNPAAADSLAKDSTALATNFSDVASEMALNIEVDDKSQLTIVIDEVNGDALKIKGNAQLNTGITPSGEFYIFGLYELTSGQYDLTFEVLKRQFTIEKGSTLLWTGDPMKAQIDITAAYSLNTELTSLSDESRARYYGKVPVKVLLKMQGNLSSPDISFGIVLDEKIASSDVKNFVEEKGLFKPFEQDQMALNKEVFSLLILNRFSGQQSSDFFSGAGAEAIARQSVSKLLTDQLNVLAGDLIKGVKLDFNLNSDFSAAQAGGTGVRTDLNVGLSKAFLNDRLTVSVGRNFQIENTTGIQKSSTEIFDNIALNYNLTKDGRYLFRAYRKNEFFILDGYVQETGVSFAVTLNYETFKELFSKQKK</sequence>
<evidence type="ECO:0000313" key="8">
    <source>
        <dbReference type="Proteomes" id="UP000293162"/>
    </source>
</evidence>
<keyword evidence="8" id="KW-1185">Reference proteome</keyword>
<comment type="subcellular location">
    <subcellularLocation>
        <location evidence="1">Membrane</location>
        <topology evidence="1">Single-pass membrane protein</topology>
    </subcellularLocation>
</comment>
<feature type="domain" description="Translocation and assembly module TamB C-terminal" evidence="6">
    <location>
        <begin position="1190"/>
        <end position="1631"/>
    </location>
</feature>
<dbReference type="Pfam" id="PF04357">
    <property type="entry name" value="TamB"/>
    <property type="match status" value="1"/>
</dbReference>
<evidence type="ECO:0000256" key="3">
    <source>
        <dbReference type="ARBA" id="ARBA00022989"/>
    </source>
</evidence>
<protein>
    <submittedName>
        <fullName evidence="7">Translocation/assembly module TamB</fullName>
    </submittedName>
</protein>
<feature type="transmembrane region" description="Helical" evidence="5">
    <location>
        <begin position="7"/>
        <end position="26"/>
    </location>
</feature>
<proteinExistence type="predicted"/>
<evidence type="ECO:0000259" key="6">
    <source>
        <dbReference type="Pfam" id="PF04357"/>
    </source>
</evidence>
<dbReference type="GO" id="GO:0005886">
    <property type="term" value="C:plasma membrane"/>
    <property type="evidence" value="ECO:0007669"/>
    <property type="project" value="InterPro"/>
</dbReference>
<accession>A0A4Q5M300</accession>
<name>A0A4Q5M300_9BACT</name>
<evidence type="ECO:0000256" key="2">
    <source>
        <dbReference type="ARBA" id="ARBA00022692"/>
    </source>
</evidence>
<gene>
    <name evidence="7" type="ORF">EWM59_06015</name>
</gene>
<dbReference type="PANTHER" id="PTHR36985:SF1">
    <property type="entry name" value="TRANSLOCATION AND ASSEMBLY MODULE SUBUNIT TAMB"/>
    <property type="match status" value="1"/>
</dbReference>
<dbReference type="OrthoDB" id="9811276at2"/>
<dbReference type="GO" id="GO:0009306">
    <property type="term" value="P:protein secretion"/>
    <property type="evidence" value="ECO:0007669"/>
    <property type="project" value="InterPro"/>
</dbReference>
<dbReference type="PANTHER" id="PTHR36985">
    <property type="entry name" value="TRANSLOCATION AND ASSEMBLY MODULE SUBUNIT TAMB"/>
    <property type="match status" value="1"/>
</dbReference>